<dbReference type="RefSeq" id="WP_274267480.1">
    <property type="nucleotide sequence ID" value="NZ_CP117880.1"/>
</dbReference>
<reference evidence="3 4" key="1">
    <citation type="submission" date="2023-02" db="EMBL/GenBank/DDBJ databases">
        <title>Genome sequence of Sphingobacterium sp. KACC 22765.</title>
        <authorList>
            <person name="Kim S."/>
            <person name="Heo J."/>
            <person name="Kwon S.-W."/>
        </authorList>
    </citation>
    <scope>NUCLEOTIDE SEQUENCE [LARGE SCALE GENOMIC DNA]</scope>
    <source>
        <strain evidence="3 4">KACC 22765</strain>
    </source>
</reference>
<evidence type="ECO:0000313" key="3">
    <source>
        <dbReference type="EMBL" id="WDF68750.1"/>
    </source>
</evidence>
<dbReference type="Pfam" id="PF05532">
    <property type="entry name" value="CsbD"/>
    <property type="match status" value="1"/>
</dbReference>
<evidence type="ECO:0000256" key="1">
    <source>
        <dbReference type="ARBA" id="ARBA00009129"/>
    </source>
</evidence>
<feature type="domain" description="CsbD-like" evidence="2">
    <location>
        <begin position="6"/>
        <end position="54"/>
    </location>
</feature>
<dbReference type="Proteomes" id="UP001221558">
    <property type="component" value="Chromosome"/>
</dbReference>
<protein>
    <submittedName>
        <fullName evidence="3">CsbD family protein</fullName>
    </submittedName>
</protein>
<accession>A0ABY7WGY5</accession>
<name>A0ABY7WGY5_9SPHI</name>
<dbReference type="Gene3D" id="1.10.1470.10">
    <property type="entry name" value="YjbJ"/>
    <property type="match status" value="1"/>
</dbReference>
<dbReference type="InterPro" id="IPR008462">
    <property type="entry name" value="CsbD"/>
</dbReference>
<comment type="similarity">
    <text evidence="1">Belongs to the UPF0337 (CsbD) family.</text>
</comment>
<sequence length="62" mass="7386">MDKLDLKGKWNELKGKVKQEYAEWTDDDLKYEEGQDEELLGRMQQKLGKTREEVIDWLKSLG</sequence>
<evidence type="ECO:0000313" key="4">
    <source>
        <dbReference type="Proteomes" id="UP001221558"/>
    </source>
</evidence>
<keyword evidence="4" id="KW-1185">Reference proteome</keyword>
<dbReference type="EMBL" id="CP117880">
    <property type="protein sequence ID" value="WDF68750.1"/>
    <property type="molecule type" value="Genomic_DNA"/>
</dbReference>
<evidence type="ECO:0000259" key="2">
    <source>
        <dbReference type="Pfam" id="PF05532"/>
    </source>
</evidence>
<proteinExistence type="inferred from homology"/>
<organism evidence="3 4">
    <name type="scientific">Sphingobacterium oryzagri</name>
    <dbReference type="NCBI Taxonomy" id="3025669"/>
    <lineage>
        <taxon>Bacteria</taxon>
        <taxon>Pseudomonadati</taxon>
        <taxon>Bacteroidota</taxon>
        <taxon>Sphingobacteriia</taxon>
        <taxon>Sphingobacteriales</taxon>
        <taxon>Sphingobacteriaceae</taxon>
        <taxon>Sphingobacterium</taxon>
    </lineage>
</organism>
<dbReference type="InterPro" id="IPR036629">
    <property type="entry name" value="YjbJ_sf"/>
</dbReference>
<dbReference type="SUPFAM" id="SSF69047">
    <property type="entry name" value="Hypothetical protein YjbJ"/>
    <property type="match status" value="1"/>
</dbReference>
<gene>
    <name evidence="3" type="ORF">PQ465_20950</name>
</gene>